<accession>A0AAV4NET8</accession>
<keyword evidence="2" id="KW-1185">Reference proteome</keyword>
<gene>
    <name evidence="1" type="ORF">CDAR_402261</name>
</gene>
<reference evidence="1 2" key="1">
    <citation type="submission" date="2021-06" db="EMBL/GenBank/DDBJ databases">
        <title>Caerostris darwini draft genome.</title>
        <authorList>
            <person name="Kono N."/>
            <person name="Arakawa K."/>
        </authorList>
    </citation>
    <scope>NUCLEOTIDE SEQUENCE [LARGE SCALE GENOMIC DNA]</scope>
</reference>
<dbReference type="EMBL" id="BPLQ01001591">
    <property type="protein sequence ID" value="GIX83236.1"/>
    <property type="molecule type" value="Genomic_DNA"/>
</dbReference>
<dbReference type="AlphaFoldDB" id="A0AAV4NET8"/>
<protein>
    <submittedName>
        <fullName evidence="1">Uncharacterized protein</fullName>
    </submittedName>
</protein>
<proteinExistence type="predicted"/>
<sequence length="106" mass="12020">MRARNYLPIFSQSLHIGTIVSMLKFNVPRLQTMHTGQFMKLHGYQLTLSRILGQSEWGYLPDHQVARRPSQGGGVLLWFLNNAGFVKGSSEGWKLPKKRAGLHSQD</sequence>
<dbReference type="Proteomes" id="UP001054837">
    <property type="component" value="Unassembled WGS sequence"/>
</dbReference>
<organism evidence="1 2">
    <name type="scientific">Caerostris darwini</name>
    <dbReference type="NCBI Taxonomy" id="1538125"/>
    <lineage>
        <taxon>Eukaryota</taxon>
        <taxon>Metazoa</taxon>
        <taxon>Ecdysozoa</taxon>
        <taxon>Arthropoda</taxon>
        <taxon>Chelicerata</taxon>
        <taxon>Arachnida</taxon>
        <taxon>Araneae</taxon>
        <taxon>Araneomorphae</taxon>
        <taxon>Entelegynae</taxon>
        <taxon>Araneoidea</taxon>
        <taxon>Araneidae</taxon>
        <taxon>Caerostris</taxon>
    </lineage>
</organism>
<name>A0AAV4NET8_9ARAC</name>
<comment type="caution">
    <text evidence="1">The sequence shown here is derived from an EMBL/GenBank/DDBJ whole genome shotgun (WGS) entry which is preliminary data.</text>
</comment>
<evidence type="ECO:0000313" key="2">
    <source>
        <dbReference type="Proteomes" id="UP001054837"/>
    </source>
</evidence>
<evidence type="ECO:0000313" key="1">
    <source>
        <dbReference type="EMBL" id="GIX83236.1"/>
    </source>
</evidence>